<organism evidence="6 7">
    <name type="scientific">Novosphingobium sediminicola</name>
    <dbReference type="NCBI Taxonomy" id="563162"/>
    <lineage>
        <taxon>Bacteria</taxon>
        <taxon>Pseudomonadati</taxon>
        <taxon>Pseudomonadota</taxon>
        <taxon>Alphaproteobacteria</taxon>
        <taxon>Sphingomonadales</taxon>
        <taxon>Sphingomonadaceae</taxon>
        <taxon>Novosphingobium</taxon>
    </lineage>
</organism>
<evidence type="ECO:0000313" key="6">
    <source>
        <dbReference type="EMBL" id="MBB3954028.1"/>
    </source>
</evidence>
<protein>
    <submittedName>
        <fullName evidence="6">Arylsulfatase</fullName>
        <ecNumber evidence="6">3.1.6.1</ecNumber>
    </submittedName>
</protein>
<dbReference type="RefSeq" id="WP_183623217.1">
    <property type="nucleotide sequence ID" value="NZ_JACIDX010000003.1"/>
</dbReference>
<evidence type="ECO:0000313" key="7">
    <source>
        <dbReference type="Proteomes" id="UP000548867"/>
    </source>
</evidence>
<dbReference type="GO" id="GO:0046872">
    <property type="term" value="F:metal ion binding"/>
    <property type="evidence" value="ECO:0007669"/>
    <property type="project" value="UniProtKB-KW"/>
</dbReference>
<feature type="domain" description="Sulfatase N-terminal" evidence="5">
    <location>
        <begin position="33"/>
        <end position="443"/>
    </location>
</feature>
<evidence type="ECO:0000256" key="2">
    <source>
        <dbReference type="ARBA" id="ARBA00022723"/>
    </source>
</evidence>
<evidence type="ECO:0000256" key="4">
    <source>
        <dbReference type="ARBA" id="ARBA00022837"/>
    </source>
</evidence>
<keyword evidence="2" id="KW-0479">Metal-binding</keyword>
<name>A0A7W6G597_9SPHN</name>
<sequence>MHISRRHFVGGLMAASALSQVAAAKTGKPVHRPNIITIVLDDVGYSDLGCFGSEIRTPAMDSIARSGLRYVRFDTKAVCAATRAALMTGRNSHSVNMPDVPDVAGVMRGDPEAERLYRMPQNAQTVAQALHDGGYATWAIGKWHLIPMGDLPPGASREHWPLQRGFDYFYGFPRGWTDQYKPELVENDGYIHPDLPQDYHLSADLANRAISLIEHQPQGKPFYLNLAFGTAHAPLQVPREWSRPYDALYTQGWDAIRKARYERMKKMGIIPQETLLPPREAQDRAWSSLSDDEREVFARYMAVYAGFIEHCDHQIGRVLDSLRRLGQLDNTLIVLISDNGAAAEAGQEGEFDGLYKPNMLTPAQQKTRIDELGTGKTQAEYPRPWAYAGTTPLRRYKLWPFSGGTRTPLIVHWPAMVRDPGHIRRQFVDVVDIAPTLLEAAGVSFAPRVGNVVQMPVAGRSFLATLGNPGAPGRQVQYFELRGNRAITNGPWRALAIHNCGAPYTQDKWQLYNIDQDFSESTDLAARHPDIVRKMATLWDSEWQRHVGRPLSQPVPFTCAPHDQFDRAH</sequence>
<dbReference type="EMBL" id="JACIDX010000003">
    <property type="protein sequence ID" value="MBB3954028.1"/>
    <property type="molecule type" value="Genomic_DNA"/>
</dbReference>
<dbReference type="AlphaFoldDB" id="A0A7W6G597"/>
<dbReference type="SUPFAM" id="SSF53649">
    <property type="entry name" value="Alkaline phosphatase-like"/>
    <property type="match status" value="1"/>
</dbReference>
<reference evidence="6 7" key="1">
    <citation type="submission" date="2020-08" db="EMBL/GenBank/DDBJ databases">
        <title>Genomic Encyclopedia of Type Strains, Phase IV (KMG-IV): sequencing the most valuable type-strain genomes for metagenomic binning, comparative biology and taxonomic classification.</title>
        <authorList>
            <person name="Goeker M."/>
        </authorList>
    </citation>
    <scope>NUCLEOTIDE SEQUENCE [LARGE SCALE GENOMIC DNA]</scope>
    <source>
        <strain evidence="6 7">DSM 27057</strain>
    </source>
</reference>
<dbReference type="InterPro" id="IPR024607">
    <property type="entry name" value="Sulfatase_CS"/>
</dbReference>
<evidence type="ECO:0000256" key="1">
    <source>
        <dbReference type="ARBA" id="ARBA00008779"/>
    </source>
</evidence>
<gene>
    <name evidence="6" type="ORF">GGR38_000955</name>
</gene>
<keyword evidence="7" id="KW-1185">Reference proteome</keyword>
<dbReference type="InterPro" id="IPR000917">
    <property type="entry name" value="Sulfatase_N"/>
</dbReference>
<dbReference type="InterPro" id="IPR017850">
    <property type="entry name" value="Alkaline_phosphatase_core_sf"/>
</dbReference>
<dbReference type="GO" id="GO:0004065">
    <property type="term" value="F:arylsulfatase activity"/>
    <property type="evidence" value="ECO:0007669"/>
    <property type="project" value="UniProtKB-EC"/>
</dbReference>
<evidence type="ECO:0000256" key="3">
    <source>
        <dbReference type="ARBA" id="ARBA00022801"/>
    </source>
</evidence>
<dbReference type="PANTHER" id="PTHR42693:SF33">
    <property type="entry name" value="ARYLSULFATASE"/>
    <property type="match status" value="1"/>
</dbReference>
<evidence type="ECO:0000259" key="5">
    <source>
        <dbReference type="Pfam" id="PF00884"/>
    </source>
</evidence>
<comment type="caution">
    <text evidence="6">The sequence shown here is derived from an EMBL/GenBank/DDBJ whole genome shotgun (WGS) entry which is preliminary data.</text>
</comment>
<accession>A0A7W6G597</accession>
<dbReference type="CDD" id="cd16025">
    <property type="entry name" value="PAS_like"/>
    <property type="match status" value="1"/>
</dbReference>
<dbReference type="Gene3D" id="3.40.720.10">
    <property type="entry name" value="Alkaline Phosphatase, subunit A"/>
    <property type="match status" value="1"/>
</dbReference>
<dbReference type="Pfam" id="PF00884">
    <property type="entry name" value="Sulfatase"/>
    <property type="match status" value="1"/>
</dbReference>
<dbReference type="PROSITE" id="PS00149">
    <property type="entry name" value="SULFATASE_2"/>
    <property type="match status" value="1"/>
</dbReference>
<dbReference type="Proteomes" id="UP000548867">
    <property type="component" value="Unassembled WGS sequence"/>
</dbReference>
<keyword evidence="4" id="KW-0106">Calcium</keyword>
<dbReference type="Gene3D" id="3.30.1120.10">
    <property type="match status" value="1"/>
</dbReference>
<dbReference type="InterPro" id="IPR050738">
    <property type="entry name" value="Sulfatase"/>
</dbReference>
<dbReference type="EC" id="3.1.6.1" evidence="6"/>
<comment type="similarity">
    <text evidence="1">Belongs to the sulfatase family.</text>
</comment>
<keyword evidence="3 6" id="KW-0378">Hydrolase</keyword>
<dbReference type="PANTHER" id="PTHR42693">
    <property type="entry name" value="ARYLSULFATASE FAMILY MEMBER"/>
    <property type="match status" value="1"/>
</dbReference>
<proteinExistence type="inferred from homology"/>